<dbReference type="EMBL" id="CADCXV010001139">
    <property type="protein sequence ID" value="CAB0041937.1"/>
    <property type="molecule type" value="Genomic_DNA"/>
</dbReference>
<dbReference type="SUPFAM" id="SSF48403">
    <property type="entry name" value="Ankyrin repeat"/>
    <property type="match status" value="1"/>
</dbReference>
<keyword evidence="2 3" id="KW-0040">ANK repeat</keyword>
<dbReference type="InterPro" id="IPR002110">
    <property type="entry name" value="Ankyrin_rpt"/>
</dbReference>
<organism evidence="4 5">
    <name type="scientific">Trichogramma brassicae</name>
    <dbReference type="NCBI Taxonomy" id="86971"/>
    <lineage>
        <taxon>Eukaryota</taxon>
        <taxon>Metazoa</taxon>
        <taxon>Ecdysozoa</taxon>
        <taxon>Arthropoda</taxon>
        <taxon>Hexapoda</taxon>
        <taxon>Insecta</taxon>
        <taxon>Pterygota</taxon>
        <taxon>Neoptera</taxon>
        <taxon>Endopterygota</taxon>
        <taxon>Hymenoptera</taxon>
        <taxon>Apocrita</taxon>
        <taxon>Proctotrupomorpha</taxon>
        <taxon>Chalcidoidea</taxon>
        <taxon>Trichogrammatidae</taxon>
        <taxon>Trichogramma</taxon>
    </lineage>
</organism>
<dbReference type="Proteomes" id="UP000479190">
    <property type="component" value="Unassembled WGS sequence"/>
</dbReference>
<gene>
    <name evidence="4" type="ORF">TBRA_LOCUS13581</name>
</gene>
<dbReference type="PROSITE" id="PS50088">
    <property type="entry name" value="ANK_REPEAT"/>
    <property type="match status" value="1"/>
</dbReference>
<evidence type="ECO:0000256" key="2">
    <source>
        <dbReference type="ARBA" id="ARBA00023043"/>
    </source>
</evidence>
<keyword evidence="5" id="KW-1185">Reference proteome</keyword>
<evidence type="ECO:0000256" key="1">
    <source>
        <dbReference type="ARBA" id="ARBA00022737"/>
    </source>
</evidence>
<dbReference type="SMART" id="SM00248">
    <property type="entry name" value="ANK"/>
    <property type="match status" value="2"/>
</dbReference>
<dbReference type="OrthoDB" id="616263at2759"/>
<reference evidence="4 5" key="1">
    <citation type="submission" date="2020-02" db="EMBL/GenBank/DDBJ databases">
        <authorList>
            <person name="Ferguson B K."/>
        </authorList>
    </citation>
    <scope>NUCLEOTIDE SEQUENCE [LARGE SCALE GENOMIC DNA]</scope>
</reference>
<evidence type="ECO:0000313" key="5">
    <source>
        <dbReference type="Proteomes" id="UP000479190"/>
    </source>
</evidence>
<dbReference type="PROSITE" id="PS50297">
    <property type="entry name" value="ANK_REP_REGION"/>
    <property type="match status" value="1"/>
</dbReference>
<dbReference type="Gene3D" id="1.25.40.20">
    <property type="entry name" value="Ankyrin repeat-containing domain"/>
    <property type="match status" value="1"/>
</dbReference>
<evidence type="ECO:0000313" key="4">
    <source>
        <dbReference type="EMBL" id="CAB0041937.1"/>
    </source>
</evidence>
<name>A0A6H5IUA6_9HYME</name>
<evidence type="ECO:0000256" key="3">
    <source>
        <dbReference type="PROSITE-ProRule" id="PRU00023"/>
    </source>
</evidence>
<proteinExistence type="predicted"/>
<dbReference type="PANTHER" id="PTHR24198:SF165">
    <property type="entry name" value="ANKYRIN REPEAT-CONTAINING PROTEIN-RELATED"/>
    <property type="match status" value="1"/>
</dbReference>
<sequence>MSSDDQSAESFHGEDDLNKKKLESLKNLRENINWKVKKERNELLGQLYPLISDWTIEISDLRSIFRSKEINWLLIEEVKNLIELLEHITTDQFYRRNYDETIYQCIFLEFVNKTGYKDEPEVNRDGKPLLRRTTPLHRASRFKKYLEYRGSDNRHYWIDHIIRKLFNIYNRFDLNYIDDLGCTHFHVACEYSLEDVVQKFLELGQDPNILVQETGNSPLYLALRHNYGEKVSRMLLKHGADPSLANKDGRKHLCMSLARITGIPRIWK</sequence>
<dbReference type="AlphaFoldDB" id="A0A6H5IUA6"/>
<dbReference type="Pfam" id="PF12796">
    <property type="entry name" value="Ank_2"/>
    <property type="match status" value="1"/>
</dbReference>
<keyword evidence="1" id="KW-0677">Repeat</keyword>
<feature type="repeat" description="ANK" evidence="3">
    <location>
        <begin position="214"/>
        <end position="247"/>
    </location>
</feature>
<dbReference type="PANTHER" id="PTHR24198">
    <property type="entry name" value="ANKYRIN REPEAT AND PROTEIN KINASE DOMAIN-CONTAINING PROTEIN"/>
    <property type="match status" value="1"/>
</dbReference>
<protein>
    <submittedName>
        <fullName evidence="4">Uncharacterized protein</fullName>
    </submittedName>
</protein>
<dbReference type="InterPro" id="IPR036770">
    <property type="entry name" value="Ankyrin_rpt-contain_sf"/>
</dbReference>
<accession>A0A6H5IUA6</accession>